<proteinExistence type="predicted"/>
<reference evidence="1 2" key="1">
    <citation type="journal article" date="2022" name="Genome Biol. Evol.">
        <title>The Spruce Budworm Genome: Reconstructing the Evolutionary History of Antifreeze Proteins.</title>
        <authorList>
            <person name="Beliveau C."/>
            <person name="Gagne P."/>
            <person name="Picq S."/>
            <person name="Vernygora O."/>
            <person name="Keeling C.I."/>
            <person name="Pinkney K."/>
            <person name="Doucet D."/>
            <person name="Wen F."/>
            <person name="Johnston J.S."/>
            <person name="Maaroufi H."/>
            <person name="Boyle B."/>
            <person name="Laroche J."/>
            <person name="Dewar K."/>
            <person name="Juretic N."/>
            <person name="Blackburn G."/>
            <person name="Nisole A."/>
            <person name="Brunet B."/>
            <person name="Brandao M."/>
            <person name="Lumley L."/>
            <person name="Duan J."/>
            <person name="Quan G."/>
            <person name="Lucarotti C.J."/>
            <person name="Roe A.D."/>
            <person name="Sperling F.A.H."/>
            <person name="Levesque R.C."/>
            <person name="Cusson M."/>
        </authorList>
    </citation>
    <scope>NUCLEOTIDE SEQUENCE [LARGE SCALE GENOMIC DNA]</scope>
    <source>
        <strain evidence="1">Glfc:IPQL:Cfum</strain>
    </source>
</reference>
<gene>
    <name evidence="1" type="ORF">MSG28_000764</name>
</gene>
<accession>A0ACC0K2F0</accession>
<evidence type="ECO:0000313" key="1">
    <source>
        <dbReference type="EMBL" id="KAI8430524.1"/>
    </source>
</evidence>
<protein>
    <submittedName>
        <fullName evidence="1">Uncharacterized protein</fullName>
    </submittedName>
</protein>
<name>A0ACC0K2F0_CHOFU</name>
<dbReference type="EMBL" id="CM046131">
    <property type="protein sequence ID" value="KAI8430524.1"/>
    <property type="molecule type" value="Genomic_DNA"/>
</dbReference>
<keyword evidence="2" id="KW-1185">Reference proteome</keyword>
<sequence length="640" mass="70395">MKTTTLVLLLLYIYITNIRGEIEETKDLENTEDLERRHRKHRRRPQNTGPCGSGYGRTFGFQDYTYVSAPVMNYFFGCGVAPVPVAPYPQPSFGAYPLQVGVSQSQHGHHGHHGQRPQHHQFGGANQGAPFIGGYGQPVNQPYYGQGSFQQPARPFQNVVSAAASGFGNVLADYINRPRRTQKQINKQVNQILKPIYKLFKTLSEGYGMFQSREAIIPETKSQLELENAAPVANQVNHPTTYGETMLHLFRGNIGSGLLAMGDAFKNGGIIFAPIMTAILGVICVHSQHLLLNCSEEMHRQTKRDKAPNFAETVSLVFATGPPRLRHLAGTMKILVNTFLCVTQLGFCCVYIVFIANNIKTICDHYGVQMELSVHMIFVVIPVLLACSVRNLKYLTPFSTVANVLMAAGVSAVVYEAAQGLPAPSERDYIADWRQLPLYFGTAVLPLKNEMRRPEQFQKTFGVLNVGMVVVGGIFITVGFLGYLKWGDDVAGSLTLNMTPGHILSTVVQALLALAMLLTYPLQFYVPIDIAWPALRKKLGSSSPVAKELGFRALLVLLTFILAETIPQLGLFISLVGAISSTALALMFPPLIQLVATSQRRGGIPFYMLVKNVVIIILGLFIFITGTYESIAAIVVAFKI</sequence>
<evidence type="ECO:0000313" key="2">
    <source>
        <dbReference type="Proteomes" id="UP001064048"/>
    </source>
</evidence>
<dbReference type="Proteomes" id="UP001064048">
    <property type="component" value="Chromosome Z"/>
</dbReference>
<organism evidence="1 2">
    <name type="scientific">Choristoneura fumiferana</name>
    <name type="common">Spruce budworm moth</name>
    <name type="synonym">Archips fumiferana</name>
    <dbReference type="NCBI Taxonomy" id="7141"/>
    <lineage>
        <taxon>Eukaryota</taxon>
        <taxon>Metazoa</taxon>
        <taxon>Ecdysozoa</taxon>
        <taxon>Arthropoda</taxon>
        <taxon>Hexapoda</taxon>
        <taxon>Insecta</taxon>
        <taxon>Pterygota</taxon>
        <taxon>Neoptera</taxon>
        <taxon>Endopterygota</taxon>
        <taxon>Lepidoptera</taxon>
        <taxon>Glossata</taxon>
        <taxon>Ditrysia</taxon>
        <taxon>Tortricoidea</taxon>
        <taxon>Tortricidae</taxon>
        <taxon>Tortricinae</taxon>
        <taxon>Choristoneura</taxon>
    </lineage>
</organism>
<comment type="caution">
    <text evidence="1">The sequence shown here is derived from an EMBL/GenBank/DDBJ whole genome shotgun (WGS) entry which is preliminary data.</text>
</comment>